<evidence type="ECO:0008006" key="3">
    <source>
        <dbReference type="Google" id="ProtNLM"/>
    </source>
</evidence>
<keyword evidence="2" id="KW-1185">Reference proteome</keyword>
<evidence type="ECO:0000313" key="2">
    <source>
        <dbReference type="Proteomes" id="UP000077134"/>
    </source>
</evidence>
<organism evidence="1 2">
    <name type="scientific">Paenibacillus crassostreae</name>
    <dbReference type="NCBI Taxonomy" id="1763538"/>
    <lineage>
        <taxon>Bacteria</taxon>
        <taxon>Bacillati</taxon>
        <taxon>Bacillota</taxon>
        <taxon>Bacilli</taxon>
        <taxon>Bacillales</taxon>
        <taxon>Paenibacillaceae</taxon>
        <taxon>Paenibacillus</taxon>
    </lineage>
</organism>
<dbReference type="InterPro" id="IPR037208">
    <property type="entry name" value="Spo0E-like_sf"/>
</dbReference>
<gene>
    <name evidence="1" type="ORF">PNBC_08245</name>
</gene>
<dbReference type="Pfam" id="PF09388">
    <property type="entry name" value="SpoOE-like"/>
    <property type="match status" value="1"/>
</dbReference>
<dbReference type="EMBL" id="LSFN01000007">
    <property type="protein sequence ID" value="OAB75609.1"/>
    <property type="molecule type" value="Genomic_DNA"/>
</dbReference>
<proteinExistence type="predicted"/>
<protein>
    <recommendedName>
        <fullName evidence="3">Sporulation protein Spo0E</fullName>
    </recommendedName>
</protein>
<dbReference type="GO" id="GO:0046983">
    <property type="term" value="F:protein dimerization activity"/>
    <property type="evidence" value="ECO:0007669"/>
    <property type="project" value="InterPro"/>
</dbReference>
<dbReference type="KEGG" id="pcx:LPB68_21955"/>
<evidence type="ECO:0000313" key="1">
    <source>
        <dbReference type="EMBL" id="OAB75609.1"/>
    </source>
</evidence>
<dbReference type="GO" id="GO:0043937">
    <property type="term" value="P:regulation of sporulation"/>
    <property type="evidence" value="ECO:0007669"/>
    <property type="project" value="InterPro"/>
</dbReference>
<comment type="caution">
    <text evidence="1">The sequence shown here is derived from an EMBL/GenBank/DDBJ whole genome shotgun (WGS) entry which is preliminary data.</text>
</comment>
<dbReference type="InterPro" id="IPR036638">
    <property type="entry name" value="HLH_DNA-bd_sf"/>
</dbReference>
<dbReference type="Proteomes" id="UP000077134">
    <property type="component" value="Unassembled WGS sequence"/>
</dbReference>
<dbReference type="SUPFAM" id="SSF140500">
    <property type="entry name" value="BAS1536-like"/>
    <property type="match status" value="1"/>
</dbReference>
<dbReference type="InterPro" id="IPR018540">
    <property type="entry name" value="Spo0E-like"/>
</dbReference>
<dbReference type="RefSeq" id="WP_068657036.1">
    <property type="nucleotide sequence ID" value="NZ_CP017773.1"/>
</dbReference>
<reference evidence="1 2" key="1">
    <citation type="submission" date="2016-02" db="EMBL/GenBank/DDBJ databases">
        <title>Paenibacillus sp. LPB0068, isolated from Crassostrea gigas.</title>
        <authorList>
            <person name="Shin S.-K."/>
            <person name="Yi H."/>
        </authorList>
    </citation>
    <scope>NUCLEOTIDE SEQUENCE [LARGE SCALE GENOMIC DNA]</scope>
    <source>
        <strain evidence="1 2">LPB0068</strain>
    </source>
</reference>
<sequence length="59" mass="7019">MELKELGYLIEQERCILNMLAQRYGVLDQRTLAKSEEIDIMVSEYNRQRMQLGQKKNSI</sequence>
<dbReference type="AlphaFoldDB" id="A0A167EJP1"/>
<name>A0A167EJP1_9BACL</name>
<accession>A0A167EJP1</accession>
<dbReference type="Gene3D" id="4.10.280.10">
    <property type="entry name" value="Helix-loop-helix DNA-binding domain"/>
    <property type="match status" value="1"/>
</dbReference>